<evidence type="ECO:0000256" key="1">
    <source>
        <dbReference type="ARBA" id="ARBA00022679"/>
    </source>
</evidence>
<dbReference type="EMBL" id="QTJU01000008">
    <property type="protein sequence ID" value="RFM26646.1"/>
    <property type="molecule type" value="Genomic_DNA"/>
</dbReference>
<dbReference type="PANTHER" id="PTHR46401:SF2">
    <property type="entry name" value="GLYCOSYLTRANSFERASE WBBK-RELATED"/>
    <property type="match status" value="1"/>
</dbReference>
<protein>
    <submittedName>
        <fullName evidence="4">Glycosyltransferase family 1 protein</fullName>
    </submittedName>
</protein>
<evidence type="ECO:0000259" key="2">
    <source>
        <dbReference type="Pfam" id="PF00534"/>
    </source>
</evidence>
<name>A0A3E1NF91_9BACT</name>
<dbReference type="SUPFAM" id="SSF53756">
    <property type="entry name" value="UDP-Glycosyltransferase/glycogen phosphorylase"/>
    <property type="match status" value="1"/>
</dbReference>
<reference evidence="4 5" key="1">
    <citation type="submission" date="2018-08" db="EMBL/GenBank/DDBJ databases">
        <title>Chitinophagaceae sp. K23C18032701, a novel bacterium isolated from forest soil.</title>
        <authorList>
            <person name="Wang C."/>
        </authorList>
    </citation>
    <scope>NUCLEOTIDE SEQUENCE [LARGE SCALE GENOMIC DNA]</scope>
    <source>
        <strain evidence="4 5">K23C18032701</strain>
    </source>
</reference>
<accession>A0A3E1NF91</accession>
<dbReference type="Pfam" id="PF13439">
    <property type="entry name" value="Glyco_transf_4"/>
    <property type="match status" value="1"/>
</dbReference>
<dbReference type="GO" id="GO:0016757">
    <property type="term" value="F:glycosyltransferase activity"/>
    <property type="evidence" value="ECO:0007669"/>
    <property type="project" value="InterPro"/>
</dbReference>
<keyword evidence="1 4" id="KW-0808">Transferase</keyword>
<evidence type="ECO:0000259" key="3">
    <source>
        <dbReference type="Pfam" id="PF13439"/>
    </source>
</evidence>
<gene>
    <name evidence="4" type="ORF">DXN05_18935</name>
</gene>
<feature type="domain" description="Glycosyltransferase subfamily 4-like N-terminal" evidence="3">
    <location>
        <begin position="62"/>
        <end position="163"/>
    </location>
</feature>
<feature type="domain" description="Glycosyl transferase family 1" evidence="2">
    <location>
        <begin position="186"/>
        <end position="348"/>
    </location>
</feature>
<dbReference type="CDD" id="cd03809">
    <property type="entry name" value="GT4_MtfB-like"/>
    <property type="match status" value="1"/>
</dbReference>
<organism evidence="4 5">
    <name type="scientific">Deminuibacter soli</name>
    <dbReference type="NCBI Taxonomy" id="2291815"/>
    <lineage>
        <taxon>Bacteria</taxon>
        <taxon>Pseudomonadati</taxon>
        <taxon>Bacteroidota</taxon>
        <taxon>Chitinophagia</taxon>
        <taxon>Chitinophagales</taxon>
        <taxon>Chitinophagaceae</taxon>
        <taxon>Deminuibacter</taxon>
    </lineage>
</organism>
<dbReference type="InterPro" id="IPR028098">
    <property type="entry name" value="Glyco_trans_4-like_N"/>
</dbReference>
<dbReference type="AlphaFoldDB" id="A0A3E1NF91"/>
<evidence type="ECO:0000313" key="5">
    <source>
        <dbReference type="Proteomes" id="UP000261284"/>
    </source>
</evidence>
<dbReference type="Gene3D" id="3.40.50.2000">
    <property type="entry name" value="Glycogen Phosphorylase B"/>
    <property type="match status" value="2"/>
</dbReference>
<evidence type="ECO:0000313" key="4">
    <source>
        <dbReference type="EMBL" id="RFM26646.1"/>
    </source>
</evidence>
<keyword evidence="5" id="KW-1185">Reference proteome</keyword>
<comment type="caution">
    <text evidence="4">The sequence shown here is derived from an EMBL/GenBank/DDBJ whole genome shotgun (WGS) entry which is preliminary data.</text>
</comment>
<dbReference type="PANTHER" id="PTHR46401">
    <property type="entry name" value="GLYCOSYLTRANSFERASE WBBK-RELATED"/>
    <property type="match status" value="1"/>
</dbReference>
<dbReference type="InterPro" id="IPR001296">
    <property type="entry name" value="Glyco_trans_1"/>
</dbReference>
<dbReference type="Pfam" id="PF00534">
    <property type="entry name" value="Glycos_transf_1"/>
    <property type="match status" value="1"/>
</dbReference>
<sequence length="371" mass="42241">MIIGIDIRDLKLAETGQRTTLEETCRQFKSGAYSNHTFHFFDTSLPVYSGRNKALLLLSHLQMQFWKQVTLPFKAWRKKCDILFCNDYFTPLVTPGFKTVQVFHDAFFFEYPQHYNRIWLVMFKLLALPAARRCKYVVVPTNYARERVHHFTRIPKEKLVTIFEGPKTFPVTDTATALPAQLQGAQNCRYILHVGVMEKRKNLPALIKAYKMLLNEGYTGYKLVLVGKGSGKTHSDSAGEVAELIKILQLEQHVLVPGYLTNEELAHAYAHADMYVFPSVNEGFGIPVLEAFRFNLPVLVANNTCLPEVGGDAVLTFNPFDEKDICNKIKLVIDTPALKEQLQLKGKERLALFSWEKAAAELFEVFKMAVA</sequence>
<dbReference type="Proteomes" id="UP000261284">
    <property type="component" value="Unassembled WGS sequence"/>
</dbReference>
<proteinExistence type="predicted"/>